<evidence type="ECO:0000256" key="1">
    <source>
        <dbReference type="ARBA" id="ARBA00008107"/>
    </source>
</evidence>
<dbReference type="GO" id="GO:0045936">
    <property type="term" value="P:negative regulation of phosphate metabolic process"/>
    <property type="evidence" value="ECO:0007669"/>
    <property type="project" value="InterPro"/>
</dbReference>
<dbReference type="PANTHER" id="PTHR42930:SF3">
    <property type="entry name" value="PHOSPHATE-SPECIFIC TRANSPORT SYSTEM ACCESSORY PROTEIN PHOU"/>
    <property type="match status" value="1"/>
</dbReference>
<evidence type="ECO:0000313" key="4">
    <source>
        <dbReference type="EMBL" id="QJX00229.1"/>
    </source>
</evidence>
<dbReference type="RefSeq" id="WP_171475031.1">
    <property type="nucleotide sequence ID" value="NZ_CP053452.2"/>
</dbReference>
<dbReference type="GO" id="GO:0030643">
    <property type="term" value="P:intracellular phosphate ion homeostasis"/>
    <property type="evidence" value="ECO:0007669"/>
    <property type="project" value="InterPro"/>
</dbReference>
<dbReference type="KEGG" id="ftj:FTUN_7853"/>
<dbReference type="Pfam" id="PF01895">
    <property type="entry name" value="PhoU"/>
    <property type="match status" value="1"/>
</dbReference>
<dbReference type="InterPro" id="IPR038078">
    <property type="entry name" value="PhoU-like_sf"/>
</dbReference>
<dbReference type="SUPFAM" id="SSF109755">
    <property type="entry name" value="PhoU-like"/>
    <property type="match status" value="1"/>
</dbReference>
<evidence type="ECO:0000313" key="5">
    <source>
        <dbReference type="Proteomes" id="UP000503447"/>
    </source>
</evidence>
<comment type="similarity">
    <text evidence="1">Belongs to the PhoU family.</text>
</comment>
<accession>A0A6M5Z206</accession>
<proteinExistence type="inferred from homology"/>
<feature type="domain" description="PhoU" evidence="3">
    <location>
        <begin position="37"/>
        <end position="93"/>
    </location>
</feature>
<dbReference type="Gene3D" id="1.20.58.220">
    <property type="entry name" value="Phosphate transport system protein phou homolog 2, domain 2"/>
    <property type="match status" value="1"/>
</dbReference>
<dbReference type="PANTHER" id="PTHR42930">
    <property type="entry name" value="PHOSPHATE-SPECIFIC TRANSPORT SYSTEM ACCESSORY PROTEIN PHOU"/>
    <property type="match status" value="1"/>
</dbReference>
<reference evidence="5" key="1">
    <citation type="submission" date="2020-05" db="EMBL/GenBank/DDBJ databases">
        <title>Frigoriglobus tundricola gen. nov., sp. nov., a psychrotolerant cellulolytic planctomycete of the family Gemmataceae with two divergent copies of 16S rRNA gene.</title>
        <authorList>
            <person name="Kulichevskaya I.S."/>
            <person name="Ivanova A.A."/>
            <person name="Naumoff D.G."/>
            <person name="Beletsky A.V."/>
            <person name="Rijpstra W.I.C."/>
            <person name="Sinninghe Damste J.S."/>
            <person name="Mardanov A.V."/>
            <person name="Ravin N.V."/>
            <person name="Dedysh S.N."/>
        </authorList>
    </citation>
    <scope>NUCLEOTIDE SEQUENCE [LARGE SCALE GENOMIC DNA]</scope>
    <source>
        <strain evidence="5">PL17</strain>
    </source>
</reference>
<evidence type="ECO:0000259" key="3">
    <source>
        <dbReference type="Pfam" id="PF01895"/>
    </source>
</evidence>
<dbReference type="Proteomes" id="UP000503447">
    <property type="component" value="Chromosome"/>
</dbReference>
<dbReference type="InterPro" id="IPR028366">
    <property type="entry name" value="PhoU"/>
</dbReference>
<name>A0A6M5Z206_9BACT</name>
<keyword evidence="5" id="KW-1185">Reference proteome</keyword>
<protein>
    <recommendedName>
        <fullName evidence="3">PhoU domain-containing protein</fullName>
    </recommendedName>
</protein>
<feature type="region of interest" description="Disordered" evidence="2">
    <location>
        <begin position="192"/>
        <end position="220"/>
    </location>
</feature>
<evidence type="ECO:0000256" key="2">
    <source>
        <dbReference type="SAM" id="MobiDB-lite"/>
    </source>
</evidence>
<dbReference type="EMBL" id="CP053452">
    <property type="protein sequence ID" value="QJX00229.1"/>
    <property type="molecule type" value="Genomic_DNA"/>
</dbReference>
<sequence>MPVQKMLDELNELRHDVLELAHSVENAVTDVHEPHLDRIDRAERCRQMVAHCQRLLVLYQPVAADFRQVMSILEIAAEYERVANQASAIAEWTDSPSALAVPLLAALQRIAEAETQLCQLALEVAAQRTPTAIRRVWRAYTELTDLVAIFTDRLTGAMKADPMAVEPGIGLFALVQSFRRIADAAVEFAEGGHLTPENSNDRSYSDGAWPRSASSFPSAV</sequence>
<organism evidence="4 5">
    <name type="scientific">Frigoriglobus tundricola</name>
    <dbReference type="NCBI Taxonomy" id="2774151"/>
    <lineage>
        <taxon>Bacteria</taxon>
        <taxon>Pseudomonadati</taxon>
        <taxon>Planctomycetota</taxon>
        <taxon>Planctomycetia</taxon>
        <taxon>Gemmatales</taxon>
        <taxon>Gemmataceae</taxon>
        <taxon>Frigoriglobus</taxon>
    </lineage>
</organism>
<dbReference type="AlphaFoldDB" id="A0A6M5Z206"/>
<gene>
    <name evidence="4" type="ORF">FTUN_7853</name>
</gene>
<dbReference type="InterPro" id="IPR026022">
    <property type="entry name" value="PhoU_dom"/>
</dbReference>